<feature type="domain" description="CBP/p300-type HAT" evidence="18">
    <location>
        <begin position="1164"/>
        <end position="1584"/>
    </location>
</feature>
<feature type="compositionally biased region" description="Polar residues" evidence="15">
    <location>
        <begin position="344"/>
        <end position="368"/>
    </location>
</feature>
<dbReference type="Gene3D" id="1.20.1020.10">
    <property type="entry name" value="TAZ domain"/>
    <property type="match status" value="1"/>
</dbReference>
<dbReference type="PROSITE" id="PS00633">
    <property type="entry name" value="BROMODOMAIN_1"/>
    <property type="match status" value="1"/>
</dbReference>
<name>A0ABD3MHM0_9STRA</name>
<dbReference type="PROSITE" id="PS50134">
    <property type="entry name" value="ZF_TAZ"/>
    <property type="match status" value="1"/>
</dbReference>
<comment type="catalytic activity">
    <reaction evidence="12">
        <text>L-lysyl-[protein] + acetyl-CoA = N(6)-acetyl-L-lysyl-[protein] + CoA + H(+)</text>
        <dbReference type="Rhea" id="RHEA:45948"/>
        <dbReference type="Rhea" id="RHEA-COMP:9752"/>
        <dbReference type="Rhea" id="RHEA-COMP:10731"/>
        <dbReference type="ChEBI" id="CHEBI:15378"/>
        <dbReference type="ChEBI" id="CHEBI:29969"/>
        <dbReference type="ChEBI" id="CHEBI:57287"/>
        <dbReference type="ChEBI" id="CHEBI:57288"/>
        <dbReference type="ChEBI" id="CHEBI:61930"/>
        <dbReference type="EC" id="2.3.1.48"/>
    </reaction>
</comment>
<dbReference type="Proteomes" id="UP001530293">
    <property type="component" value="Unassembled WGS sequence"/>
</dbReference>
<keyword evidence="20" id="KW-1185">Reference proteome</keyword>
<dbReference type="Pfam" id="PF08214">
    <property type="entry name" value="HAT_KAT11"/>
    <property type="match status" value="1"/>
</dbReference>
<evidence type="ECO:0000256" key="12">
    <source>
        <dbReference type="ARBA" id="ARBA00048017"/>
    </source>
</evidence>
<comment type="subcellular location">
    <subcellularLocation>
        <location evidence="1">Nucleus</location>
    </subcellularLocation>
</comment>
<keyword evidence="9 13" id="KW-0103">Bromodomain</keyword>
<dbReference type="Gene3D" id="1.10.246.20">
    <property type="entry name" value="Coactivator CBP, KIX domain"/>
    <property type="match status" value="1"/>
</dbReference>
<feature type="region of interest" description="Disordered" evidence="15">
    <location>
        <begin position="57"/>
        <end position="76"/>
    </location>
</feature>
<protein>
    <recommendedName>
        <fullName evidence="2">histone acetyltransferase</fullName>
        <ecNumber evidence="2">2.3.1.48</ecNumber>
    </recommendedName>
</protein>
<dbReference type="Pfam" id="PF12146">
    <property type="entry name" value="Hydrolase_4"/>
    <property type="match status" value="1"/>
</dbReference>
<evidence type="ECO:0000256" key="7">
    <source>
        <dbReference type="ARBA" id="ARBA00022853"/>
    </source>
</evidence>
<keyword evidence="11" id="KW-0539">Nucleus</keyword>
<dbReference type="InterPro" id="IPR036529">
    <property type="entry name" value="KIX_dom_sf"/>
</dbReference>
<evidence type="ECO:0000256" key="15">
    <source>
        <dbReference type="SAM" id="MobiDB-lite"/>
    </source>
</evidence>
<sequence length="1874" mass="207657">MSSSNNPMQQPQMGNFPLRSSSAGGVGPQISSQSSLFNINQRQPSPNAQIRRTSLGVGMNAQQQQQQQQKQQFQRQAHQLPNMFGDDNKLQGEQSSQQTNRYHELLGKNSQQSMNQANSTLSAFKPSLPEPINVPHSQGRAGLTQPSLVDPPTSLTTPTALGGIWGQNIPPAMRNMIPIQQVTMNANSEHPSSASTNTVERAHALAQIQNAQKAQDLKQQQHQQQLTAHMQQKQLNERGNTPSLNAARTGSGPPPELGRGDRDSSAPGLMLDQRLKELQAMQHPRQVQDQLKLVGAGWGGDSSVGGPQQQWQFQAQLSQAQQLQSQQHQSEVLSMGVGGEILTQGGNQQASGNESTNNSAKGNLNAFTNDPSSTSWNNSNNSVSSLRESQRSHSQCSLFSQASFNLVDPDPIADGFNTALGDTVRGGSNATGDKVNSGDGQQSFLDGHFAGGWQSNADLPDRRRINFHIIKVIERIRPDANRMSQNRLPLMAKKLEEHLYRSAKTKEEYIDPATLKFRLHLIAKGGGILKPDDEEYGTEGQSDQSGSNVISRTSSGAYSGAGKDGSNKHYSVPNSRNNIQQTVPTESLSRGPENSSELMAGGVGLPLNNMLLQQMRNQAARSSILETKESSVSGTQVSMIPRQGMTEKIVIQQQRRLLLLRHTSKCTSGPSCRTQYCSQMVSVWKHIKKCRDNSCKISHCLSSRCVLNHYRKCKREGNTASCAICGPVMKHARQSGEGSEFRNGAVGWGQDDMSADEFDAFAFSEESPELPDSLDDIISFSEDAKIDVLVDDLYDSVMTQLGNIEPLDAFPMRELNTAPKSIGGDKPIPQDIGNLPLALNPQRNVEIAQQYAGQSEILGNLQAQTQTQLKNDSGSPILELQKELKQKQLLSQLIQQQKQLQKEQAICEQLHEQYDQQQLILHGNIQRIISLLQQKRDQQGVLAPSSEQATACAADNASLKRKADQMTNGVEPLHKKPAGVEYCVSIKERKEDVETDLLNVESEAASSNLSDTVPSKSASSLIPFMSVSDIEYHLDSLVSIGQLTPRHISRKCLPLVKKLINHEHGWVFKDAVDPVELGIPDYFDIIKNPMDLSLVANKLEDGAYKDLASFERDTKLVFENAIQFNGEDSAVGGMALELLKIFDADLRTAMKDAGEDDKQARTGSKGASELPHCNMSRSIENGLLTTLSEVYENVAKDRACTVAQVEKAEGLNVRVVSCLKKTQKVREAMRARYSAKGYPTEFKVTTKCIVLFQKIHGVDVLLFGMYVYEYGDDCAEPNRRRVYISYLDSVRYLEPASYRTIVYQSVIIEYLRFVKMRGFHTAHIWSCPPAKGDEYIFHCHPTHQLTPNDDLLCAWYIDMLAKAKEAGIVLKTRTLYDEYFKNYAVNPKTGRMYDPTSLPYFDGDYIPGEIEKIIKDLNQDDLKREDTKLKGPKLTTTHTQKEGKRVGTRSNPGVLVDQSRDKVMNRLDLVMSRMKKNFMVVQLLSDDFIDAVEKGADLSSWVESVEQKGKSGNIPTSDNPAAGAAILKVEADTTDHDPSMEQDCIDTRLQFLNYCQRNNYQFDELRRAKHSSMMLLATLHKPRAEQDQQVRAYLQLVFHASTCADHCCRTGYIAMYEHLSAAGVDVYSFDSHGHGRSEGEPRGYVEKFDHYVADLLEYIQQCQKKYTDRGETCPPLILLGHSMGALVSVLAVLRLGSENVGGLVLTGPALGVDMNPVLRIQKMFAPAIDKFLPKSKIVDAVRPKDMSRNPEAVQAYIDDPLIPKGKLIARTAIQVDRNFDVAKDRRGDIICPILMLHGTNDRCTSIKASRDFFRHVGSSKKRFLQLPGLFHEIFEEPEVDQFMPSIVGFVSSGGKEFVDIGGTEEGGLVDVAFK</sequence>
<dbReference type="PROSITE" id="PS51727">
    <property type="entry name" value="CBP_P300_HAT"/>
    <property type="match status" value="1"/>
</dbReference>
<evidence type="ECO:0000259" key="16">
    <source>
        <dbReference type="PROSITE" id="PS50014"/>
    </source>
</evidence>
<dbReference type="SUPFAM" id="SSF57933">
    <property type="entry name" value="TAZ domain"/>
    <property type="match status" value="1"/>
</dbReference>
<evidence type="ECO:0000256" key="6">
    <source>
        <dbReference type="ARBA" id="ARBA00022833"/>
    </source>
</evidence>
<dbReference type="InterPro" id="IPR018359">
    <property type="entry name" value="Bromodomain_CS"/>
</dbReference>
<gene>
    <name evidence="19" type="ORF">ACHAWU_000134</name>
</gene>
<feature type="compositionally biased region" description="Low complexity" evidence="15">
    <location>
        <begin position="369"/>
        <end position="387"/>
    </location>
</feature>
<keyword evidence="7" id="KW-0156">Chromatin regulator</keyword>
<evidence type="ECO:0000256" key="4">
    <source>
        <dbReference type="ARBA" id="ARBA00022723"/>
    </source>
</evidence>
<feature type="region of interest" description="Disordered" evidence="15">
    <location>
        <begin position="1"/>
        <end position="46"/>
    </location>
</feature>
<comment type="caution">
    <text evidence="19">The sequence shown here is derived from an EMBL/GenBank/DDBJ whole genome shotgun (WGS) entry which is preliminary data.</text>
</comment>
<evidence type="ECO:0000313" key="19">
    <source>
        <dbReference type="EMBL" id="KAL3761647.1"/>
    </source>
</evidence>
<dbReference type="Pfam" id="PF00439">
    <property type="entry name" value="Bromodomain"/>
    <property type="match status" value="1"/>
</dbReference>
<feature type="coiled-coil region" evidence="14">
    <location>
        <begin position="877"/>
        <end position="913"/>
    </location>
</feature>
<feature type="domain" description="Bromo" evidence="16">
    <location>
        <begin position="1060"/>
        <end position="1132"/>
    </location>
</feature>
<feature type="domain" description="TAZ-type" evidence="17">
    <location>
        <begin position="644"/>
        <end position="728"/>
    </location>
</feature>
<evidence type="ECO:0000256" key="11">
    <source>
        <dbReference type="ARBA" id="ARBA00023242"/>
    </source>
</evidence>
<feature type="compositionally biased region" description="Polar residues" evidence="15">
    <location>
        <begin position="237"/>
        <end position="248"/>
    </location>
</feature>
<accession>A0ABD3MHM0</accession>
<feature type="compositionally biased region" description="Polar residues" evidence="15">
    <location>
        <begin position="539"/>
        <end position="557"/>
    </location>
</feature>
<organism evidence="19 20">
    <name type="scientific">Discostella pseudostelligera</name>
    <dbReference type="NCBI Taxonomy" id="259834"/>
    <lineage>
        <taxon>Eukaryota</taxon>
        <taxon>Sar</taxon>
        <taxon>Stramenopiles</taxon>
        <taxon>Ochrophyta</taxon>
        <taxon>Bacillariophyta</taxon>
        <taxon>Coscinodiscophyceae</taxon>
        <taxon>Thalassiosirophycidae</taxon>
        <taxon>Stephanodiscales</taxon>
        <taxon>Stephanodiscaceae</taxon>
        <taxon>Discostella</taxon>
    </lineage>
</organism>
<keyword evidence="14" id="KW-0175">Coiled coil</keyword>
<evidence type="ECO:0000256" key="9">
    <source>
        <dbReference type="ARBA" id="ARBA00023117"/>
    </source>
</evidence>
<dbReference type="SUPFAM" id="SSF53474">
    <property type="entry name" value="alpha/beta-Hydrolases"/>
    <property type="match status" value="1"/>
</dbReference>
<evidence type="ECO:0000256" key="13">
    <source>
        <dbReference type="PROSITE-ProRule" id="PRU00035"/>
    </source>
</evidence>
<dbReference type="EC" id="2.3.1.48" evidence="2"/>
<evidence type="ECO:0000256" key="1">
    <source>
        <dbReference type="ARBA" id="ARBA00004123"/>
    </source>
</evidence>
<evidence type="ECO:0000313" key="20">
    <source>
        <dbReference type="Proteomes" id="UP001530293"/>
    </source>
</evidence>
<dbReference type="InterPro" id="IPR013178">
    <property type="entry name" value="Histone_AcTrfase_Rtt109/CBP"/>
</dbReference>
<keyword evidence="5" id="KW-0863">Zinc-finger</keyword>
<feature type="region of interest" description="Disordered" evidence="15">
    <location>
        <begin position="209"/>
        <end position="267"/>
    </location>
</feature>
<evidence type="ECO:0000259" key="17">
    <source>
        <dbReference type="PROSITE" id="PS50134"/>
    </source>
</evidence>
<dbReference type="SMART" id="SM00297">
    <property type="entry name" value="BROMO"/>
    <property type="match status" value="1"/>
</dbReference>
<dbReference type="PROSITE" id="PS50014">
    <property type="entry name" value="BROMODOMAIN_2"/>
    <property type="match status" value="1"/>
</dbReference>
<reference evidence="19 20" key="1">
    <citation type="submission" date="2024-10" db="EMBL/GenBank/DDBJ databases">
        <title>Updated reference genomes for cyclostephanoid diatoms.</title>
        <authorList>
            <person name="Roberts W.R."/>
            <person name="Alverson A.J."/>
        </authorList>
    </citation>
    <scope>NUCLEOTIDE SEQUENCE [LARGE SCALE GENOMIC DNA]</scope>
    <source>
        <strain evidence="19 20">AJA232-27</strain>
    </source>
</reference>
<feature type="compositionally biased region" description="Low complexity" evidence="15">
    <location>
        <begin position="209"/>
        <end position="234"/>
    </location>
</feature>
<keyword evidence="3" id="KW-0808">Transferase</keyword>
<dbReference type="SMART" id="SM01250">
    <property type="entry name" value="KAT11"/>
    <property type="match status" value="1"/>
</dbReference>
<evidence type="ECO:0000256" key="2">
    <source>
        <dbReference type="ARBA" id="ARBA00013184"/>
    </source>
</evidence>
<dbReference type="SMART" id="SM00551">
    <property type="entry name" value="ZnF_TAZ"/>
    <property type="match status" value="1"/>
</dbReference>
<dbReference type="Pfam" id="PF02135">
    <property type="entry name" value="zf-TAZ"/>
    <property type="match status" value="1"/>
</dbReference>
<feature type="region of interest" description="Disordered" evidence="15">
    <location>
        <begin position="1425"/>
        <end position="1454"/>
    </location>
</feature>
<dbReference type="PANTHER" id="PTHR13808:SF1">
    <property type="entry name" value="HISTONE ACETYLTRANSFERASE"/>
    <property type="match status" value="1"/>
</dbReference>
<dbReference type="GO" id="GO:0004402">
    <property type="term" value="F:histone acetyltransferase activity"/>
    <property type="evidence" value="ECO:0007669"/>
    <property type="project" value="UniProtKB-ARBA"/>
</dbReference>
<feature type="compositionally biased region" description="Polar residues" evidence="15">
    <location>
        <begin position="568"/>
        <end position="596"/>
    </location>
</feature>
<dbReference type="Gene3D" id="1.20.920.10">
    <property type="entry name" value="Bromodomain-like"/>
    <property type="match status" value="1"/>
</dbReference>
<dbReference type="GO" id="GO:0008270">
    <property type="term" value="F:zinc ion binding"/>
    <property type="evidence" value="ECO:0007669"/>
    <property type="project" value="UniProtKB-KW"/>
</dbReference>
<dbReference type="PRINTS" id="PR00503">
    <property type="entry name" value="BROMODOMAIN"/>
</dbReference>
<dbReference type="InterPro" id="IPR022742">
    <property type="entry name" value="Hydrolase_4"/>
</dbReference>
<dbReference type="InterPro" id="IPR001487">
    <property type="entry name" value="Bromodomain"/>
</dbReference>
<keyword evidence="4" id="KW-0479">Metal-binding</keyword>
<dbReference type="InterPro" id="IPR031162">
    <property type="entry name" value="CBP_P300_HAT"/>
</dbReference>
<evidence type="ECO:0000256" key="5">
    <source>
        <dbReference type="ARBA" id="ARBA00022771"/>
    </source>
</evidence>
<dbReference type="EMBL" id="JALLBG020000148">
    <property type="protein sequence ID" value="KAL3761647.1"/>
    <property type="molecule type" value="Genomic_DNA"/>
</dbReference>
<proteinExistence type="predicted"/>
<feature type="region of interest" description="Disordered" evidence="15">
    <location>
        <begin position="530"/>
        <end position="596"/>
    </location>
</feature>
<dbReference type="InterPro" id="IPR000197">
    <property type="entry name" value="Znf_TAZ"/>
</dbReference>
<dbReference type="InterPro" id="IPR029058">
    <property type="entry name" value="AB_hydrolase_fold"/>
</dbReference>
<keyword evidence="8" id="KW-0805">Transcription regulation</keyword>
<evidence type="ECO:0000256" key="10">
    <source>
        <dbReference type="ARBA" id="ARBA00023163"/>
    </source>
</evidence>
<dbReference type="InterPro" id="IPR035898">
    <property type="entry name" value="TAZ_dom_sf"/>
</dbReference>
<dbReference type="InterPro" id="IPR036427">
    <property type="entry name" value="Bromodomain-like_sf"/>
</dbReference>
<evidence type="ECO:0000259" key="18">
    <source>
        <dbReference type="PROSITE" id="PS51727"/>
    </source>
</evidence>
<keyword evidence="10" id="KW-0804">Transcription</keyword>
<dbReference type="PANTHER" id="PTHR13808">
    <property type="entry name" value="CBP/P300-RELATED"/>
    <property type="match status" value="1"/>
</dbReference>
<feature type="region of interest" description="Disordered" evidence="15">
    <location>
        <begin position="341"/>
        <end position="388"/>
    </location>
</feature>
<dbReference type="GO" id="GO:0005634">
    <property type="term" value="C:nucleus"/>
    <property type="evidence" value="ECO:0007669"/>
    <property type="project" value="UniProtKB-SubCell"/>
</dbReference>
<dbReference type="SUPFAM" id="SSF47370">
    <property type="entry name" value="Bromodomain"/>
    <property type="match status" value="1"/>
</dbReference>
<dbReference type="Gene3D" id="3.40.50.1820">
    <property type="entry name" value="alpha/beta hydrolase"/>
    <property type="match status" value="1"/>
</dbReference>
<evidence type="ECO:0000256" key="3">
    <source>
        <dbReference type="ARBA" id="ARBA00022679"/>
    </source>
</evidence>
<feature type="compositionally biased region" description="Low complexity" evidence="15">
    <location>
        <begin position="62"/>
        <end position="76"/>
    </location>
</feature>
<keyword evidence="6" id="KW-0862">Zinc</keyword>
<evidence type="ECO:0000256" key="14">
    <source>
        <dbReference type="SAM" id="Coils"/>
    </source>
</evidence>
<evidence type="ECO:0000256" key="8">
    <source>
        <dbReference type="ARBA" id="ARBA00023015"/>
    </source>
</evidence>